<organism evidence="2 3">
    <name type="scientific">Kosakonia arachidis</name>
    <dbReference type="NCBI Taxonomy" id="551989"/>
    <lineage>
        <taxon>Bacteria</taxon>
        <taxon>Pseudomonadati</taxon>
        <taxon>Pseudomonadota</taxon>
        <taxon>Gammaproteobacteria</taxon>
        <taxon>Enterobacterales</taxon>
        <taxon>Enterobacteriaceae</taxon>
        <taxon>Kosakonia</taxon>
    </lineage>
</organism>
<dbReference type="EMBL" id="FPAU01000013">
    <property type="protein sequence ID" value="SFU20611.1"/>
    <property type="molecule type" value="Genomic_DNA"/>
</dbReference>
<name>A0A1I7E9K0_9ENTR</name>
<evidence type="ECO:0000313" key="3">
    <source>
        <dbReference type="Proteomes" id="UP000199187"/>
    </source>
</evidence>
<dbReference type="SMART" id="SM00052">
    <property type="entry name" value="EAL"/>
    <property type="match status" value="1"/>
</dbReference>
<dbReference type="InterPro" id="IPR035919">
    <property type="entry name" value="EAL_sf"/>
</dbReference>
<dbReference type="InterPro" id="IPR050706">
    <property type="entry name" value="Cyclic-di-GMP_PDE-like"/>
</dbReference>
<protein>
    <submittedName>
        <fullName evidence="2">EAL domain, c-di-GMP-specific phosphodiesterase class I (Or its enzymatically inactive variant)</fullName>
    </submittedName>
</protein>
<proteinExistence type="predicted"/>
<dbReference type="PANTHER" id="PTHR33121:SF80">
    <property type="entry name" value="CYCLIC DI-GMP PHOSPHODIESTERASE PDEL"/>
    <property type="match status" value="1"/>
</dbReference>
<evidence type="ECO:0000259" key="1">
    <source>
        <dbReference type="PROSITE" id="PS50883"/>
    </source>
</evidence>
<dbReference type="GO" id="GO:0071111">
    <property type="term" value="F:cyclic-guanylate-specific phosphodiesterase activity"/>
    <property type="evidence" value="ECO:0007669"/>
    <property type="project" value="InterPro"/>
</dbReference>
<dbReference type="Gene3D" id="3.20.20.450">
    <property type="entry name" value="EAL domain"/>
    <property type="match status" value="1"/>
</dbReference>
<keyword evidence="3" id="KW-1185">Reference proteome</keyword>
<sequence>MTQSSLCVEASLRDFYITPSSLRKAFRDKQLIPYIQPIVESHSKCVVGGEVLLRWLHPDFGYISPELFIPYVEKSSAINEITDYIFEYVGNSLKSHSDTLPRKMKFCFNISPKNLNNKNLLRSCAKFLETLDDIEPLIVLEITERDKIPDLGSFELVIKALQNNKVQISLDDFGTGYSNYYYIEIFNPDYLKIDKFFVNGIGEKINSQYIIKSIVSLARDVGCLTIAEGVEYAHQYSYLCHENIDYMQGYLFSQPMMINSFASLIIDRN</sequence>
<dbReference type="PANTHER" id="PTHR33121">
    <property type="entry name" value="CYCLIC DI-GMP PHOSPHODIESTERASE PDEF"/>
    <property type="match status" value="1"/>
</dbReference>
<reference evidence="3" key="1">
    <citation type="submission" date="2016-10" db="EMBL/GenBank/DDBJ databases">
        <authorList>
            <person name="Varghese N."/>
            <person name="Submissions S."/>
        </authorList>
    </citation>
    <scope>NUCLEOTIDE SEQUENCE [LARGE SCALE GENOMIC DNA]</scope>
    <source>
        <strain evidence="3">Ah-143</strain>
    </source>
</reference>
<dbReference type="AlphaFoldDB" id="A0A1I7E9K0"/>
<dbReference type="CDD" id="cd01948">
    <property type="entry name" value="EAL"/>
    <property type="match status" value="1"/>
</dbReference>
<dbReference type="SUPFAM" id="SSF141868">
    <property type="entry name" value="EAL domain-like"/>
    <property type="match status" value="1"/>
</dbReference>
<dbReference type="Proteomes" id="UP000199187">
    <property type="component" value="Unassembled WGS sequence"/>
</dbReference>
<evidence type="ECO:0000313" key="2">
    <source>
        <dbReference type="EMBL" id="SFU20611.1"/>
    </source>
</evidence>
<gene>
    <name evidence="2" type="ORF">SAMN05192562_11320</name>
</gene>
<feature type="domain" description="EAL" evidence="1">
    <location>
        <begin position="15"/>
        <end position="269"/>
    </location>
</feature>
<dbReference type="PROSITE" id="PS50883">
    <property type="entry name" value="EAL"/>
    <property type="match status" value="1"/>
</dbReference>
<dbReference type="Pfam" id="PF00563">
    <property type="entry name" value="EAL"/>
    <property type="match status" value="1"/>
</dbReference>
<dbReference type="RefSeq" id="WP_167518495.1">
    <property type="nucleotide sequence ID" value="NZ_CP045299.1"/>
</dbReference>
<dbReference type="InterPro" id="IPR001633">
    <property type="entry name" value="EAL_dom"/>
</dbReference>
<accession>A0A1I7E9K0</accession>